<dbReference type="EMBL" id="JAVRBK010000009">
    <property type="protein sequence ID" value="KAK5639433.1"/>
    <property type="molecule type" value="Genomic_DNA"/>
</dbReference>
<evidence type="ECO:0000259" key="1">
    <source>
        <dbReference type="PROSITE" id="PS51029"/>
    </source>
</evidence>
<evidence type="ECO:0000313" key="2">
    <source>
        <dbReference type="EMBL" id="KAK5639433.1"/>
    </source>
</evidence>
<dbReference type="PANTHER" id="PTHR21505:SF8">
    <property type="entry name" value="DPT-YFP REPRESSOR BY OVEREXPRESSION, ISOFORM D-RELATED"/>
    <property type="match status" value="1"/>
</dbReference>
<accession>A0AAN7V2U1</accession>
<name>A0AAN7V2U1_9COLE</name>
<dbReference type="PANTHER" id="PTHR21505">
    <property type="entry name" value="MADF DOMAIN-CONTAINING PROTEIN-RELATED"/>
    <property type="match status" value="1"/>
</dbReference>
<dbReference type="Proteomes" id="UP001329430">
    <property type="component" value="Chromosome 9"/>
</dbReference>
<feature type="domain" description="MADF" evidence="1">
    <location>
        <begin position="16"/>
        <end position="105"/>
    </location>
</feature>
<organism evidence="2 3">
    <name type="scientific">Pyrocoelia pectoralis</name>
    <dbReference type="NCBI Taxonomy" id="417401"/>
    <lineage>
        <taxon>Eukaryota</taxon>
        <taxon>Metazoa</taxon>
        <taxon>Ecdysozoa</taxon>
        <taxon>Arthropoda</taxon>
        <taxon>Hexapoda</taxon>
        <taxon>Insecta</taxon>
        <taxon>Pterygota</taxon>
        <taxon>Neoptera</taxon>
        <taxon>Endopterygota</taxon>
        <taxon>Coleoptera</taxon>
        <taxon>Polyphaga</taxon>
        <taxon>Elateriformia</taxon>
        <taxon>Elateroidea</taxon>
        <taxon>Lampyridae</taxon>
        <taxon>Lampyrinae</taxon>
        <taxon>Pyrocoelia</taxon>
    </lineage>
</organism>
<dbReference type="PROSITE" id="PS51029">
    <property type="entry name" value="MADF"/>
    <property type="match status" value="1"/>
</dbReference>
<proteinExistence type="predicted"/>
<reference evidence="2 3" key="1">
    <citation type="journal article" date="2024" name="Insects">
        <title>An Improved Chromosome-Level Genome Assembly of the Firefly Pyrocoelia pectoralis.</title>
        <authorList>
            <person name="Fu X."/>
            <person name="Meyer-Rochow V.B."/>
            <person name="Ballantyne L."/>
            <person name="Zhu X."/>
        </authorList>
    </citation>
    <scope>NUCLEOTIDE SEQUENCE [LARGE SCALE GENOMIC DNA]</scope>
    <source>
        <strain evidence="2">XCY_ONT2</strain>
    </source>
</reference>
<gene>
    <name evidence="2" type="ORF">RI129_011925</name>
</gene>
<dbReference type="SMART" id="SM00595">
    <property type="entry name" value="MADF"/>
    <property type="match status" value="1"/>
</dbReference>
<evidence type="ECO:0000313" key="3">
    <source>
        <dbReference type="Proteomes" id="UP001329430"/>
    </source>
</evidence>
<dbReference type="Pfam" id="PF10545">
    <property type="entry name" value="MADF_DNA_bdg"/>
    <property type="match status" value="1"/>
</dbReference>
<sequence length="105" mass="12305">MDEDYLDHSGEKSMRDFITAYETLPVLWNTNLTSYKYKNKRKEAMEKLLKYFEKVQPGATVKDLSKKMNSIRVNFRKEMKKVIASKKSGSDPDSVYVPSSWMYCS</sequence>
<dbReference type="AlphaFoldDB" id="A0AAN7V2U1"/>
<comment type="caution">
    <text evidence="2">The sequence shown here is derived from an EMBL/GenBank/DDBJ whole genome shotgun (WGS) entry which is preliminary data.</text>
</comment>
<dbReference type="InterPro" id="IPR006578">
    <property type="entry name" value="MADF-dom"/>
</dbReference>
<protein>
    <recommendedName>
        <fullName evidence="1">MADF domain-containing protein</fullName>
    </recommendedName>
</protein>
<keyword evidence="3" id="KW-1185">Reference proteome</keyword>